<name>A0AAQ3P5Q3_VIGMU</name>
<organism evidence="2 3">
    <name type="scientific">Vigna mungo</name>
    <name type="common">Black gram</name>
    <name type="synonym">Phaseolus mungo</name>
    <dbReference type="NCBI Taxonomy" id="3915"/>
    <lineage>
        <taxon>Eukaryota</taxon>
        <taxon>Viridiplantae</taxon>
        <taxon>Streptophyta</taxon>
        <taxon>Embryophyta</taxon>
        <taxon>Tracheophyta</taxon>
        <taxon>Spermatophyta</taxon>
        <taxon>Magnoliopsida</taxon>
        <taxon>eudicotyledons</taxon>
        <taxon>Gunneridae</taxon>
        <taxon>Pentapetalae</taxon>
        <taxon>rosids</taxon>
        <taxon>fabids</taxon>
        <taxon>Fabales</taxon>
        <taxon>Fabaceae</taxon>
        <taxon>Papilionoideae</taxon>
        <taxon>50 kb inversion clade</taxon>
        <taxon>NPAAA clade</taxon>
        <taxon>indigoferoid/millettioid clade</taxon>
        <taxon>Phaseoleae</taxon>
        <taxon>Vigna</taxon>
    </lineage>
</organism>
<dbReference type="Proteomes" id="UP001374535">
    <property type="component" value="Chromosome 1"/>
</dbReference>
<proteinExistence type="predicted"/>
<evidence type="ECO:0000256" key="1">
    <source>
        <dbReference type="SAM" id="MobiDB-lite"/>
    </source>
</evidence>
<reference evidence="2 3" key="1">
    <citation type="journal article" date="2023" name="Life. Sci Alliance">
        <title>Evolutionary insights into 3D genome organization and epigenetic landscape of Vigna mungo.</title>
        <authorList>
            <person name="Junaid A."/>
            <person name="Singh B."/>
            <person name="Bhatia S."/>
        </authorList>
    </citation>
    <scope>NUCLEOTIDE SEQUENCE [LARGE SCALE GENOMIC DNA]</scope>
    <source>
        <strain evidence="2">Urdbean</strain>
    </source>
</reference>
<dbReference type="EMBL" id="CP144700">
    <property type="protein sequence ID" value="WVZ22511.1"/>
    <property type="molecule type" value="Genomic_DNA"/>
</dbReference>
<accession>A0AAQ3P5Q3</accession>
<keyword evidence="3" id="KW-1185">Reference proteome</keyword>
<protein>
    <submittedName>
        <fullName evidence="2">Uncharacterized protein</fullName>
    </submittedName>
</protein>
<evidence type="ECO:0000313" key="3">
    <source>
        <dbReference type="Proteomes" id="UP001374535"/>
    </source>
</evidence>
<dbReference type="AlphaFoldDB" id="A0AAQ3P5Q3"/>
<feature type="region of interest" description="Disordered" evidence="1">
    <location>
        <begin position="123"/>
        <end position="143"/>
    </location>
</feature>
<gene>
    <name evidence="2" type="ORF">V8G54_001055</name>
</gene>
<evidence type="ECO:0000313" key="2">
    <source>
        <dbReference type="EMBL" id="WVZ22511.1"/>
    </source>
</evidence>
<sequence length="143" mass="16897">MKKTRNLPISSIIWTTYTRCNSFFKERGKQITTMISVGHVYSKNATKVLQDADLKLNTHMIVEFDRNTTKFRVEDMVLAACKHAHHDFKIYISPYYRLDVIMKVYNNMFGQLRHEEYWPPYQGTTSNHKKKCKGSTKIIQNQD</sequence>